<evidence type="ECO:0000256" key="8">
    <source>
        <dbReference type="ARBA" id="ARBA00022989"/>
    </source>
</evidence>
<keyword evidence="5" id="KW-1003">Cell membrane</keyword>
<accession>A0A511AYZ0</accession>
<evidence type="ECO:0000256" key="9">
    <source>
        <dbReference type="ARBA" id="ARBA00023136"/>
    </source>
</evidence>
<comment type="similarity">
    <text evidence="2">Belongs to the UppP family.</text>
</comment>
<dbReference type="Proteomes" id="UP000321230">
    <property type="component" value="Unassembled WGS sequence"/>
</dbReference>
<evidence type="ECO:0000256" key="13">
    <source>
        <dbReference type="ARBA" id="ARBA00047594"/>
    </source>
</evidence>
<dbReference type="GO" id="GO:0050380">
    <property type="term" value="F:undecaprenyl-diphosphatase activity"/>
    <property type="evidence" value="ECO:0007669"/>
    <property type="project" value="UniProtKB-EC"/>
</dbReference>
<protein>
    <recommendedName>
        <fullName evidence="4">Undecaprenyl-diphosphatase</fullName>
        <ecNumber evidence="3">3.6.1.27</ecNumber>
    </recommendedName>
    <alternativeName>
        <fullName evidence="12">Bacitracin resistance protein</fullName>
    </alternativeName>
    <alternativeName>
        <fullName evidence="11">Undecaprenyl pyrophosphate phosphatase</fullName>
    </alternativeName>
</protein>
<keyword evidence="9 14" id="KW-0472">Membrane</keyword>
<evidence type="ECO:0000256" key="1">
    <source>
        <dbReference type="ARBA" id="ARBA00004651"/>
    </source>
</evidence>
<evidence type="ECO:0000313" key="15">
    <source>
        <dbReference type="EMBL" id="GEK93424.1"/>
    </source>
</evidence>
<dbReference type="AlphaFoldDB" id="A0A511AYZ0"/>
<dbReference type="EMBL" id="BJUZ01000001">
    <property type="protein sequence ID" value="GEK93424.1"/>
    <property type="molecule type" value="Genomic_DNA"/>
</dbReference>
<evidence type="ECO:0000256" key="11">
    <source>
        <dbReference type="ARBA" id="ARBA00032707"/>
    </source>
</evidence>
<comment type="subcellular location">
    <subcellularLocation>
        <location evidence="1">Cell membrane</location>
        <topology evidence="1">Multi-pass membrane protein</topology>
    </subcellularLocation>
</comment>
<gene>
    <name evidence="15" type="ORF">GWA01_11940</name>
</gene>
<keyword evidence="10" id="KW-0046">Antibiotic resistance</keyword>
<evidence type="ECO:0000256" key="10">
    <source>
        <dbReference type="ARBA" id="ARBA00023251"/>
    </source>
</evidence>
<comment type="catalytic activity">
    <reaction evidence="13">
        <text>di-trans,octa-cis-undecaprenyl diphosphate + H2O = di-trans,octa-cis-undecaprenyl phosphate + phosphate + H(+)</text>
        <dbReference type="Rhea" id="RHEA:28094"/>
        <dbReference type="ChEBI" id="CHEBI:15377"/>
        <dbReference type="ChEBI" id="CHEBI:15378"/>
        <dbReference type="ChEBI" id="CHEBI:43474"/>
        <dbReference type="ChEBI" id="CHEBI:58405"/>
        <dbReference type="ChEBI" id="CHEBI:60392"/>
        <dbReference type="EC" id="3.6.1.27"/>
    </reaction>
</comment>
<evidence type="ECO:0000256" key="6">
    <source>
        <dbReference type="ARBA" id="ARBA00022692"/>
    </source>
</evidence>
<evidence type="ECO:0000313" key="16">
    <source>
        <dbReference type="Proteomes" id="UP000321230"/>
    </source>
</evidence>
<sequence>MLNGLLLIATEWLRRQRGRYQHKPIAALQLKDAFIIGIWQCLALLPGLSRSGATMNGGLLRGLDHGTAARFSLLMAQPIVLAATVKEAWEMRHMTISHEVMVQSVAGAAVAGVTALICSLVMLRFFRNHDGWALTPFGLYCLLAGLLAGVGIIF</sequence>
<evidence type="ECO:0000256" key="2">
    <source>
        <dbReference type="ARBA" id="ARBA00010621"/>
    </source>
</evidence>
<feature type="transmembrane region" description="Helical" evidence="14">
    <location>
        <begin position="132"/>
        <end position="153"/>
    </location>
</feature>
<comment type="caution">
    <text evidence="15">The sequence shown here is derived from an EMBL/GenBank/DDBJ whole genome shotgun (WGS) entry which is preliminary data.</text>
</comment>
<evidence type="ECO:0000256" key="5">
    <source>
        <dbReference type="ARBA" id="ARBA00022475"/>
    </source>
</evidence>
<keyword evidence="7" id="KW-0378">Hydrolase</keyword>
<dbReference type="Pfam" id="PF02673">
    <property type="entry name" value="BacA"/>
    <property type="match status" value="1"/>
</dbReference>
<name>A0A511AYZ0_9PROT</name>
<proteinExistence type="inferred from homology"/>
<dbReference type="GO" id="GO:0046677">
    <property type="term" value="P:response to antibiotic"/>
    <property type="evidence" value="ECO:0007669"/>
    <property type="project" value="UniProtKB-KW"/>
</dbReference>
<evidence type="ECO:0000256" key="12">
    <source>
        <dbReference type="ARBA" id="ARBA00032932"/>
    </source>
</evidence>
<dbReference type="GO" id="GO:0005886">
    <property type="term" value="C:plasma membrane"/>
    <property type="evidence" value="ECO:0007669"/>
    <property type="project" value="UniProtKB-SubCell"/>
</dbReference>
<evidence type="ECO:0000256" key="4">
    <source>
        <dbReference type="ARBA" id="ARBA00021581"/>
    </source>
</evidence>
<evidence type="ECO:0000256" key="7">
    <source>
        <dbReference type="ARBA" id="ARBA00022801"/>
    </source>
</evidence>
<organism evidence="15 16">
    <name type="scientific">Gluconobacter wancherniae NBRC 103581</name>
    <dbReference type="NCBI Taxonomy" id="656744"/>
    <lineage>
        <taxon>Bacteria</taxon>
        <taxon>Pseudomonadati</taxon>
        <taxon>Pseudomonadota</taxon>
        <taxon>Alphaproteobacteria</taxon>
        <taxon>Acetobacterales</taxon>
        <taxon>Acetobacteraceae</taxon>
        <taxon>Gluconobacter</taxon>
    </lineage>
</organism>
<reference evidence="15 16" key="1">
    <citation type="submission" date="2019-07" db="EMBL/GenBank/DDBJ databases">
        <title>Whole genome shotgun sequence of Gluconobacter wancherniae NBRC 103581.</title>
        <authorList>
            <person name="Hosoyama A."/>
            <person name="Uohara A."/>
            <person name="Ohji S."/>
            <person name="Ichikawa N."/>
        </authorList>
    </citation>
    <scope>NUCLEOTIDE SEQUENCE [LARGE SCALE GENOMIC DNA]</scope>
    <source>
        <strain evidence="15 16">NBRC 103581</strain>
    </source>
</reference>
<evidence type="ECO:0000256" key="14">
    <source>
        <dbReference type="SAM" id="Phobius"/>
    </source>
</evidence>
<keyword evidence="8 14" id="KW-1133">Transmembrane helix</keyword>
<keyword evidence="16" id="KW-1185">Reference proteome</keyword>
<feature type="transmembrane region" description="Helical" evidence="14">
    <location>
        <begin position="105"/>
        <end position="126"/>
    </location>
</feature>
<dbReference type="PANTHER" id="PTHR30622">
    <property type="entry name" value="UNDECAPRENYL-DIPHOSPHATASE"/>
    <property type="match status" value="1"/>
</dbReference>
<dbReference type="PANTHER" id="PTHR30622:SF2">
    <property type="entry name" value="UNDECAPRENYL-DIPHOSPHATASE"/>
    <property type="match status" value="1"/>
</dbReference>
<dbReference type="EC" id="3.6.1.27" evidence="3"/>
<dbReference type="InterPro" id="IPR003824">
    <property type="entry name" value="UppP"/>
</dbReference>
<evidence type="ECO:0000256" key="3">
    <source>
        <dbReference type="ARBA" id="ARBA00012374"/>
    </source>
</evidence>
<keyword evidence="6 14" id="KW-0812">Transmembrane</keyword>